<dbReference type="AlphaFoldDB" id="A0A2W5MUT3"/>
<dbReference type="Proteomes" id="UP000249417">
    <property type="component" value="Unassembled WGS sequence"/>
</dbReference>
<accession>A0A2W5MUT3</accession>
<name>A0A2W5MUT3_9BACT</name>
<organism evidence="2 3">
    <name type="scientific">Micavibrio aeruginosavorus</name>
    <dbReference type="NCBI Taxonomy" id="349221"/>
    <lineage>
        <taxon>Bacteria</taxon>
        <taxon>Pseudomonadati</taxon>
        <taxon>Bdellovibrionota</taxon>
        <taxon>Bdellovibrionia</taxon>
        <taxon>Bdellovibrionales</taxon>
        <taxon>Pseudobdellovibrionaceae</taxon>
        <taxon>Micavibrio</taxon>
    </lineage>
</organism>
<proteinExistence type="predicted"/>
<keyword evidence="1" id="KW-1133">Transmembrane helix</keyword>
<comment type="caution">
    <text evidence="2">The sequence shown here is derived from an EMBL/GenBank/DDBJ whole genome shotgun (WGS) entry which is preliminary data.</text>
</comment>
<reference evidence="2 3" key="1">
    <citation type="submission" date="2017-08" db="EMBL/GenBank/DDBJ databases">
        <title>Infants hospitalized years apart are colonized by the same room-sourced microbial strains.</title>
        <authorList>
            <person name="Brooks B."/>
            <person name="Olm M.R."/>
            <person name="Firek B.A."/>
            <person name="Baker R."/>
            <person name="Thomas B.C."/>
            <person name="Morowitz M.J."/>
            <person name="Banfield J.F."/>
        </authorList>
    </citation>
    <scope>NUCLEOTIDE SEQUENCE [LARGE SCALE GENOMIC DNA]</scope>
    <source>
        <strain evidence="2">S2_005_002_R2_29</strain>
    </source>
</reference>
<feature type="transmembrane region" description="Helical" evidence="1">
    <location>
        <begin position="53"/>
        <end position="86"/>
    </location>
</feature>
<evidence type="ECO:0000256" key="1">
    <source>
        <dbReference type="SAM" id="Phobius"/>
    </source>
</evidence>
<keyword evidence="1" id="KW-0472">Membrane</keyword>
<evidence type="ECO:0000313" key="2">
    <source>
        <dbReference type="EMBL" id="PZQ45031.1"/>
    </source>
</evidence>
<gene>
    <name evidence="2" type="ORF">DI551_08690</name>
</gene>
<dbReference type="EMBL" id="QFQB01000066">
    <property type="protein sequence ID" value="PZQ45031.1"/>
    <property type="molecule type" value="Genomic_DNA"/>
</dbReference>
<keyword evidence="1" id="KW-0812">Transmembrane</keyword>
<protein>
    <submittedName>
        <fullName evidence="2">Uncharacterized protein</fullName>
    </submittedName>
</protein>
<evidence type="ECO:0000313" key="3">
    <source>
        <dbReference type="Proteomes" id="UP000249417"/>
    </source>
</evidence>
<sequence length="108" mass="11411">MPLFIEDIQAYKLVKNSSHAAIDVRAAFENIPNRLASYAMQYDANRLGKKLSAAFALGAVVLTPVVGIPAAAVATGVGGVGFGFFWRSAHKVVGHFDRTVQGPQAGQP</sequence>